<dbReference type="AlphaFoldDB" id="A0A9X1LQ02"/>
<dbReference type="EMBL" id="JAGTTM010000003">
    <property type="protein sequence ID" value="MCC2029672.1"/>
    <property type="molecule type" value="Genomic_DNA"/>
</dbReference>
<organism evidence="1 2">
    <name type="scientific">Microbacterium tenebrionis</name>
    <dbReference type="NCBI Taxonomy" id="2830665"/>
    <lineage>
        <taxon>Bacteria</taxon>
        <taxon>Bacillati</taxon>
        <taxon>Actinomycetota</taxon>
        <taxon>Actinomycetes</taxon>
        <taxon>Micrococcales</taxon>
        <taxon>Microbacteriaceae</taxon>
        <taxon>Microbacterium</taxon>
    </lineage>
</organism>
<dbReference type="Proteomes" id="UP001139289">
    <property type="component" value="Unassembled WGS sequence"/>
</dbReference>
<evidence type="ECO:0000313" key="2">
    <source>
        <dbReference type="Proteomes" id="UP001139289"/>
    </source>
</evidence>
<dbReference type="RefSeq" id="WP_227530729.1">
    <property type="nucleotide sequence ID" value="NZ_JAGTTM010000003.1"/>
</dbReference>
<gene>
    <name evidence="1" type="ORF">KEC56_09090</name>
</gene>
<accession>A0A9X1LQ02</accession>
<reference evidence="1" key="1">
    <citation type="submission" date="2021-04" db="EMBL/GenBank/DDBJ databases">
        <title>Microbacterium tenobrionis sp. nov. and Microbacterium allomyrinae sp. nov., isolated from larvae of Tenobrio molitor and Allomyrina dichotoma, respectively.</title>
        <authorList>
            <person name="Lee S.D."/>
        </authorList>
    </citation>
    <scope>NUCLEOTIDE SEQUENCE</scope>
    <source>
        <strain evidence="1">YMB-B2</strain>
    </source>
</reference>
<keyword evidence="2" id="KW-1185">Reference proteome</keyword>
<protein>
    <submittedName>
        <fullName evidence="1">Uncharacterized protein</fullName>
    </submittedName>
</protein>
<proteinExistence type="predicted"/>
<comment type="caution">
    <text evidence="1">The sequence shown here is derived from an EMBL/GenBank/DDBJ whole genome shotgun (WGS) entry which is preliminary data.</text>
</comment>
<sequence length="358" mass="40911">MPFNLDPDHVAAVRAHLGPRFDELRRTMLDLDSSPAFLFSDDRPRLMQSRAAAIQLLDQWVAAEPKTTSEIHARLPDLVRRRSLSESLLEAATWSDYADPLIDLFGYPAADSRVFAMAPDLIPLLDESGLVKVTGLDARPWGLHTGDYAFHYHQLLRRGYGSGIHYGLIGTVLRMAEKYRLTARFALDERRLQFKEEYREIHEADYWYGPSLSEADLDNLAIVGETFHGDPDGGTSLLNPYAGLSVRWTVDGSLKTVEIEEFMPPPEAKSEWVFARYLHAIRDTTKREFIHCDGAVKAYARDRYPRAQHDFKNRGKGDRYRKLFRIDGHFPAAVWSNLACSWFRGNLLINEYFGDDSE</sequence>
<evidence type="ECO:0000313" key="1">
    <source>
        <dbReference type="EMBL" id="MCC2029672.1"/>
    </source>
</evidence>
<name>A0A9X1LQ02_9MICO</name>